<evidence type="ECO:0000313" key="2">
    <source>
        <dbReference type="Proteomes" id="UP000185812"/>
    </source>
</evidence>
<organism evidence="1 2">
    <name type="scientific">Rhodothermus profundi</name>
    <dbReference type="NCBI Taxonomy" id="633813"/>
    <lineage>
        <taxon>Bacteria</taxon>
        <taxon>Pseudomonadati</taxon>
        <taxon>Rhodothermota</taxon>
        <taxon>Rhodothermia</taxon>
        <taxon>Rhodothermales</taxon>
        <taxon>Rhodothermaceae</taxon>
        <taxon>Rhodothermus</taxon>
    </lineage>
</organism>
<protein>
    <submittedName>
        <fullName evidence="1">Uncharacterized conserved protein, DUF2461 family</fullName>
    </submittedName>
</protein>
<proteinExistence type="predicted"/>
<sequence>MWLPGHDPANVAPEALVQAEPLVLTFEGFRPEAFAALARLKAHPHIEQYRREKPLLRRYVQEPFKRLRDDLVANWVLPSALALETERNVFSRFLKNDFGAGGCYAHYWMAFYRRGRRRLADVQLIVSLHADGIRVGVYAGEPARAVWRAVRARLPEAGEEVWRSIIPLLQFKIYPRKGEVRWVRVQEDFRCLSKLLKGAEGIWAGRALSRAEVLHQGPEMVHWILETWRIAWPLYRFCCAVS</sequence>
<gene>
    <name evidence="1" type="ORF">SAMN04488087_1067</name>
</gene>
<dbReference type="RefSeq" id="WP_072714941.1">
    <property type="nucleotide sequence ID" value="NZ_FRAU01000003.1"/>
</dbReference>
<keyword evidence="2" id="KW-1185">Reference proteome</keyword>
<dbReference type="EMBL" id="FRAU01000003">
    <property type="protein sequence ID" value="SHK43211.1"/>
    <property type="molecule type" value="Genomic_DNA"/>
</dbReference>
<dbReference type="OrthoDB" id="1492350at2"/>
<evidence type="ECO:0000313" key="1">
    <source>
        <dbReference type="EMBL" id="SHK43211.1"/>
    </source>
</evidence>
<name>A0A1M6SER0_9BACT</name>
<reference evidence="2" key="1">
    <citation type="submission" date="2016-11" db="EMBL/GenBank/DDBJ databases">
        <authorList>
            <person name="Varghese N."/>
            <person name="Submissions S."/>
        </authorList>
    </citation>
    <scope>NUCLEOTIDE SEQUENCE [LARGE SCALE GENOMIC DNA]</scope>
    <source>
        <strain evidence="2">DSM 22212</strain>
    </source>
</reference>
<dbReference type="Proteomes" id="UP000185812">
    <property type="component" value="Unassembled WGS sequence"/>
</dbReference>
<dbReference type="STRING" id="633813.SAMN04488087_1067"/>
<dbReference type="AlphaFoldDB" id="A0A1M6SER0"/>
<accession>A0A1M6SER0</accession>